<dbReference type="PANTHER" id="PTHR22798">
    <property type="entry name" value="MCT-1 PROTEIN"/>
    <property type="match status" value="1"/>
</dbReference>
<dbReference type="GO" id="GO:0001731">
    <property type="term" value="P:formation of translation preinitiation complex"/>
    <property type="evidence" value="ECO:0007669"/>
    <property type="project" value="TreeGrafter"/>
</dbReference>
<name>X1JB47_9ZZZZ</name>
<dbReference type="InterPro" id="IPR016437">
    <property type="entry name" value="MCT-1/Tma20"/>
</dbReference>
<feature type="non-terminal residue" evidence="2">
    <location>
        <position position="93"/>
    </location>
</feature>
<evidence type="ECO:0000259" key="1">
    <source>
        <dbReference type="Pfam" id="PF01472"/>
    </source>
</evidence>
<gene>
    <name evidence="2" type="ORF">S03H2_71476</name>
</gene>
<dbReference type="InterPro" id="IPR036974">
    <property type="entry name" value="PUA_sf"/>
</dbReference>
<dbReference type="InterPro" id="IPR015947">
    <property type="entry name" value="PUA-like_sf"/>
</dbReference>
<dbReference type="GO" id="GO:0003723">
    <property type="term" value="F:RNA binding"/>
    <property type="evidence" value="ECO:0007669"/>
    <property type="project" value="InterPro"/>
</dbReference>
<feature type="non-terminal residue" evidence="2">
    <location>
        <position position="1"/>
    </location>
</feature>
<dbReference type="InterPro" id="IPR002478">
    <property type="entry name" value="PUA"/>
</dbReference>
<dbReference type="PANTHER" id="PTHR22798:SF0">
    <property type="entry name" value="MALIGNANT T-CELL-AMPLIFIED SEQUENCE 1"/>
    <property type="match status" value="1"/>
</dbReference>
<dbReference type="SUPFAM" id="SSF88697">
    <property type="entry name" value="PUA domain-like"/>
    <property type="match status" value="1"/>
</dbReference>
<dbReference type="AlphaFoldDB" id="X1JB47"/>
<sequence length="93" mass="10366">ITEHGDTLYAINNELKIWKSKEHGFIPVLTQLLNKKISLRKVVVDMGAIKYITLSGADIMRPGITKIDPSIKKGEIIEIVDETHDRSLVVGKA</sequence>
<protein>
    <recommendedName>
        <fullName evidence="1">PUA domain-containing protein</fullName>
    </recommendedName>
</protein>
<reference evidence="2" key="1">
    <citation type="journal article" date="2014" name="Front. Microbiol.">
        <title>High frequency of phylogenetically diverse reductive dehalogenase-homologous genes in deep subseafloor sedimentary metagenomes.</title>
        <authorList>
            <person name="Kawai M."/>
            <person name="Futagami T."/>
            <person name="Toyoda A."/>
            <person name="Takaki Y."/>
            <person name="Nishi S."/>
            <person name="Hori S."/>
            <person name="Arai W."/>
            <person name="Tsubouchi T."/>
            <person name="Morono Y."/>
            <person name="Uchiyama I."/>
            <person name="Ito T."/>
            <person name="Fujiyama A."/>
            <person name="Inagaki F."/>
            <person name="Takami H."/>
        </authorList>
    </citation>
    <scope>NUCLEOTIDE SEQUENCE</scope>
    <source>
        <strain evidence="2">Expedition CK06-06</strain>
    </source>
</reference>
<dbReference type="NCBIfam" id="TIGR00451">
    <property type="entry name" value="unchar_dom_2"/>
    <property type="match status" value="1"/>
</dbReference>
<organism evidence="2">
    <name type="scientific">marine sediment metagenome</name>
    <dbReference type="NCBI Taxonomy" id="412755"/>
    <lineage>
        <taxon>unclassified sequences</taxon>
        <taxon>metagenomes</taxon>
        <taxon>ecological metagenomes</taxon>
    </lineage>
</organism>
<dbReference type="EMBL" id="BARU01047855">
    <property type="protein sequence ID" value="GAH91207.1"/>
    <property type="molecule type" value="Genomic_DNA"/>
</dbReference>
<proteinExistence type="predicted"/>
<feature type="domain" description="PUA" evidence="1">
    <location>
        <begin position="41"/>
        <end position="93"/>
    </location>
</feature>
<accession>X1JB47</accession>
<dbReference type="Pfam" id="PF01472">
    <property type="entry name" value="PUA"/>
    <property type="match status" value="1"/>
</dbReference>
<dbReference type="PROSITE" id="PS50890">
    <property type="entry name" value="PUA"/>
    <property type="match status" value="1"/>
</dbReference>
<comment type="caution">
    <text evidence="2">The sequence shown here is derived from an EMBL/GenBank/DDBJ whole genome shotgun (WGS) entry which is preliminary data.</text>
</comment>
<dbReference type="Gene3D" id="2.30.130.10">
    <property type="entry name" value="PUA domain"/>
    <property type="match status" value="1"/>
</dbReference>
<evidence type="ECO:0000313" key="2">
    <source>
        <dbReference type="EMBL" id="GAH91207.1"/>
    </source>
</evidence>
<dbReference type="InterPro" id="IPR004521">
    <property type="entry name" value="Uncharacterised_CHP00451"/>
</dbReference>